<dbReference type="EMBL" id="JAGFBS010000030">
    <property type="protein sequence ID" value="KAG6372085.1"/>
    <property type="molecule type" value="Genomic_DNA"/>
</dbReference>
<accession>A0A8I2YHH2</accession>
<comment type="caution">
    <text evidence="1">The sequence shown here is derived from an EMBL/GenBank/DDBJ whole genome shotgun (WGS) entry which is preliminary data.</text>
</comment>
<protein>
    <submittedName>
        <fullName evidence="1">Uncharacterized protein</fullName>
    </submittedName>
</protein>
<gene>
    <name evidence="1" type="ORF">JVT61DRAFT_8798</name>
</gene>
<organism evidence="1 2">
    <name type="scientific">Boletus reticuloceps</name>
    <dbReference type="NCBI Taxonomy" id="495285"/>
    <lineage>
        <taxon>Eukaryota</taxon>
        <taxon>Fungi</taxon>
        <taxon>Dikarya</taxon>
        <taxon>Basidiomycota</taxon>
        <taxon>Agaricomycotina</taxon>
        <taxon>Agaricomycetes</taxon>
        <taxon>Agaricomycetidae</taxon>
        <taxon>Boletales</taxon>
        <taxon>Boletineae</taxon>
        <taxon>Boletaceae</taxon>
        <taxon>Boletoideae</taxon>
        <taxon>Boletus</taxon>
    </lineage>
</organism>
<evidence type="ECO:0000313" key="2">
    <source>
        <dbReference type="Proteomes" id="UP000683000"/>
    </source>
</evidence>
<sequence length="51" mass="5281">MMSTADATSKGALEFDAAVGLAMFALIVTSVEATHAMAVCISTYHERAAAF</sequence>
<reference evidence="1" key="1">
    <citation type="submission" date="2021-03" db="EMBL/GenBank/DDBJ databases">
        <title>Evolutionary innovations through gain and loss of genes in the ectomycorrhizal Boletales.</title>
        <authorList>
            <person name="Wu G."/>
            <person name="Miyauchi S."/>
            <person name="Morin E."/>
            <person name="Yang Z.-L."/>
            <person name="Xu J."/>
            <person name="Martin F.M."/>
        </authorList>
    </citation>
    <scope>NUCLEOTIDE SEQUENCE</scope>
    <source>
        <strain evidence="1">BR01</strain>
    </source>
</reference>
<dbReference type="AlphaFoldDB" id="A0A8I2YHH2"/>
<evidence type="ECO:0000313" key="1">
    <source>
        <dbReference type="EMBL" id="KAG6372085.1"/>
    </source>
</evidence>
<dbReference type="Proteomes" id="UP000683000">
    <property type="component" value="Unassembled WGS sequence"/>
</dbReference>
<name>A0A8I2YHH2_9AGAM</name>
<proteinExistence type="predicted"/>
<keyword evidence="2" id="KW-1185">Reference proteome</keyword>